<comment type="caution">
    <text evidence="3">The sequence shown here is derived from an EMBL/GenBank/DDBJ whole genome shotgun (WGS) entry which is preliminary data.</text>
</comment>
<dbReference type="EMBL" id="CANTFM010000053">
    <property type="protein sequence ID" value="CAI5709912.1"/>
    <property type="molecule type" value="Genomic_DNA"/>
</dbReference>
<dbReference type="AlphaFoldDB" id="A0AAV0SWW6"/>
<evidence type="ECO:0000256" key="2">
    <source>
        <dbReference type="SAM" id="SignalP"/>
    </source>
</evidence>
<keyword evidence="2" id="KW-0732">Signal</keyword>
<evidence type="ECO:0000313" key="4">
    <source>
        <dbReference type="Proteomes" id="UP001162029"/>
    </source>
</evidence>
<feature type="signal peptide" evidence="2">
    <location>
        <begin position="1"/>
        <end position="24"/>
    </location>
</feature>
<evidence type="ECO:0008006" key="5">
    <source>
        <dbReference type="Google" id="ProtNLM"/>
    </source>
</evidence>
<evidence type="ECO:0000313" key="3">
    <source>
        <dbReference type="EMBL" id="CAI5709912.1"/>
    </source>
</evidence>
<evidence type="ECO:0000256" key="1">
    <source>
        <dbReference type="SAM" id="Phobius"/>
    </source>
</evidence>
<keyword evidence="1" id="KW-0812">Transmembrane</keyword>
<dbReference type="Proteomes" id="UP001162029">
    <property type="component" value="Unassembled WGS sequence"/>
</dbReference>
<accession>A0AAV0SWW6</accession>
<protein>
    <recommendedName>
        <fullName evidence="5">RxLR effector protein</fullName>
    </recommendedName>
</protein>
<keyword evidence="1" id="KW-0472">Membrane</keyword>
<feature type="chain" id="PRO_5043437963" description="RxLR effector protein" evidence="2">
    <location>
        <begin position="25"/>
        <end position="147"/>
    </location>
</feature>
<proteinExistence type="predicted"/>
<gene>
    <name evidence="3" type="ORF">PDE001_LOCUS348</name>
</gene>
<keyword evidence="1" id="KW-1133">Transmembrane helix</keyword>
<reference evidence="3" key="1">
    <citation type="submission" date="2022-12" db="EMBL/GenBank/DDBJ databases">
        <authorList>
            <person name="Webb A."/>
        </authorList>
    </citation>
    <scope>NUCLEOTIDE SEQUENCE</scope>
    <source>
        <strain evidence="3">Pd1</strain>
    </source>
</reference>
<feature type="transmembrane region" description="Helical" evidence="1">
    <location>
        <begin position="108"/>
        <end position="126"/>
    </location>
</feature>
<name>A0AAV0SWW6_9STRA</name>
<organism evidence="3 4">
    <name type="scientific">Peronospora destructor</name>
    <dbReference type="NCBI Taxonomy" id="86335"/>
    <lineage>
        <taxon>Eukaryota</taxon>
        <taxon>Sar</taxon>
        <taxon>Stramenopiles</taxon>
        <taxon>Oomycota</taxon>
        <taxon>Peronosporomycetes</taxon>
        <taxon>Peronosporales</taxon>
        <taxon>Peronosporaceae</taxon>
        <taxon>Peronospora</taxon>
    </lineage>
</organism>
<keyword evidence="4" id="KW-1185">Reference proteome</keyword>
<sequence length="147" mass="15652">MRFNVLVALVVATFVASYDSFVSAETTALDDYALSSNKTKTAISPGEIKSMRDVYDRLGKGAEEKLNKAGLNTQRLHEGDPEQVEKLVELYVKGAKKEKSFWLKMLDWVATSVGAASFGYIMALLITGGPKGSPSTAVAGTTTPGGA</sequence>